<feature type="signal peptide" evidence="1">
    <location>
        <begin position="1"/>
        <end position="22"/>
    </location>
</feature>
<organism evidence="2">
    <name type="scientific">Amblyomma cajennense</name>
    <name type="common">Cayenne tick</name>
    <name type="synonym">Acarus cajennensis</name>
    <dbReference type="NCBI Taxonomy" id="34607"/>
    <lineage>
        <taxon>Eukaryota</taxon>
        <taxon>Metazoa</taxon>
        <taxon>Ecdysozoa</taxon>
        <taxon>Arthropoda</taxon>
        <taxon>Chelicerata</taxon>
        <taxon>Arachnida</taxon>
        <taxon>Acari</taxon>
        <taxon>Parasitiformes</taxon>
        <taxon>Ixodida</taxon>
        <taxon>Ixodoidea</taxon>
        <taxon>Ixodidae</taxon>
        <taxon>Amblyomminae</taxon>
        <taxon>Amblyomma</taxon>
    </lineage>
</organism>
<reference evidence="2" key="1">
    <citation type="submission" date="2014-03" db="EMBL/GenBank/DDBJ databases">
        <title>The sialotranscriptome of Amblyomma triste, Amblyomma parvum and Amblyomma cajennense ticks, uncovered by 454-based RNA-seq.</title>
        <authorList>
            <person name="Garcia G.R."/>
            <person name="Gardinassi L.G."/>
            <person name="Ribeiro J.M."/>
            <person name="Anatriello E."/>
            <person name="Ferreira B.R."/>
            <person name="Moreira H.N."/>
            <person name="Mafra C."/>
            <person name="Olegario M.M."/>
            <person name="Szabo P.J."/>
            <person name="Miranda-Santos I.K."/>
            <person name="Maruyama S.R."/>
        </authorList>
    </citation>
    <scope>NUCLEOTIDE SEQUENCE</scope>
    <source>
        <strain evidence="2">Uberlandia</strain>
        <tissue evidence="2">Salivary glands</tissue>
    </source>
</reference>
<protein>
    <submittedName>
        <fullName evidence="2">Putative secreted protein</fullName>
    </submittedName>
</protein>
<evidence type="ECO:0000256" key="1">
    <source>
        <dbReference type="SAM" id="SignalP"/>
    </source>
</evidence>
<evidence type="ECO:0000313" key="2">
    <source>
        <dbReference type="EMBL" id="JAC18763.1"/>
    </source>
</evidence>
<dbReference type="AlphaFoldDB" id="A0A023FD24"/>
<accession>A0A023FD24</accession>
<proteinExistence type="evidence at transcript level"/>
<name>A0A023FD24_AMBCJ</name>
<sequence length="76" mass="8522">MATLTILRCAVLFASFCERASTIFLLNIASPRTMPSKVMRATFFCSFLLPPTHQVDLQIELVVAAAGVFYHLKFVR</sequence>
<feature type="chain" id="PRO_5001514861" evidence="1">
    <location>
        <begin position="23"/>
        <end position="76"/>
    </location>
</feature>
<dbReference type="EMBL" id="GBBK01005719">
    <property type="protein sequence ID" value="JAC18763.1"/>
    <property type="molecule type" value="mRNA"/>
</dbReference>
<keyword evidence="1" id="KW-0732">Signal</keyword>